<dbReference type="InterPro" id="IPR032710">
    <property type="entry name" value="NTF2-like_dom_sf"/>
</dbReference>
<dbReference type="Gene3D" id="3.10.450.50">
    <property type="match status" value="1"/>
</dbReference>
<reference evidence="2 3" key="1">
    <citation type="submission" date="2023-10" db="EMBL/GenBank/DDBJ databases">
        <title>Description of Microbulbifer bruguierae sp. nov., isolated from the sediments of mangrove plant Bruguiera sexangula and comparative genomic analyses of the genus Microbulbifer.</title>
        <authorList>
            <person name="Long M."/>
        </authorList>
    </citation>
    <scope>NUCLEOTIDE SEQUENCE [LARGE SCALE GENOMIC DNA]</scope>
    <source>
        <strain evidence="2 3">SPO729</strain>
    </source>
</reference>
<dbReference type="KEGG" id="mpaf:R5R33_00945"/>
<evidence type="ECO:0000313" key="2">
    <source>
        <dbReference type="EMBL" id="WOX05744.1"/>
    </source>
</evidence>
<proteinExistence type="predicted"/>
<evidence type="ECO:0000313" key="3">
    <source>
        <dbReference type="Proteomes" id="UP001302477"/>
    </source>
</evidence>
<dbReference type="EMBL" id="CP137555">
    <property type="protein sequence ID" value="WOX05744.1"/>
    <property type="molecule type" value="Genomic_DNA"/>
</dbReference>
<dbReference type="Proteomes" id="UP001302477">
    <property type="component" value="Chromosome"/>
</dbReference>
<feature type="chain" id="PRO_5043770564" description="Nuclear transport factor 2 family protein" evidence="1">
    <location>
        <begin position="20"/>
        <end position="154"/>
    </location>
</feature>
<feature type="signal peptide" evidence="1">
    <location>
        <begin position="1"/>
        <end position="19"/>
    </location>
</feature>
<dbReference type="SUPFAM" id="SSF54427">
    <property type="entry name" value="NTF2-like"/>
    <property type="match status" value="1"/>
</dbReference>
<dbReference type="AlphaFoldDB" id="A0AAU0N104"/>
<evidence type="ECO:0000256" key="1">
    <source>
        <dbReference type="SAM" id="SignalP"/>
    </source>
</evidence>
<gene>
    <name evidence="2" type="ORF">R5R33_00945</name>
</gene>
<name>A0AAU0N104_9GAMM</name>
<organism evidence="2 3">
    <name type="scientific">Microbulbifer pacificus</name>
    <dbReference type="NCBI Taxonomy" id="407164"/>
    <lineage>
        <taxon>Bacteria</taxon>
        <taxon>Pseudomonadati</taxon>
        <taxon>Pseudomonadota</taxon>
        <taxon>Gammaproteobacteria</taxon>
        <taxon>Cellvibrionales</taxon>
        <taxon>Microbulbiferaceae</taxon>
        <taxon>Microbulbifer</taxon>
    </lineage>
</organism>
<evidence type="ECO:0008006" key="4">
    <source>
        <dbReference type="Google" id="ProtNLM"/>
    </source>
</evidence>
<protein>
    <recommendedName>
        <fullName evidence="4">Nuclear transport factor 2 family protein</fullName>
    </recommendedName>
</protein>
<keyword evidence="3" id="KW-1185">Reference proteome</keyword>
<keyword evidence="1" id="KW-0732">Signal</keyword>
<dbReference type="RefSeq" id="WP_318954210.1">
    <property type="nucleotide sequence ID" value="NZ_CP137555.1"/>
</dbReference>
<accession>A0AAU0N104</accession>
<sequence length="154" mass="17789">MRLFLLIIFLLSAVPTAMAGDALPESILKEKTEAFMRAKNARQQPGTTEKDIDHFISFLADQFVDEHVKFEVTVTDNDELRKGMTLKLKDKVFFSNIKIEEMMFGKNVVFVKYTEHAKVKPSHMDKVVEYTSTNIMSLEFNKDGLIKHIRRHHG</sequence>